<proteinExistence type="predicted"/>
<dbReference type="PANTHER" id="PTHR38937">
    <property type="entry name" value="MEMBRANE PROTEIN OF ER BODY-LIKE PROTEIN"/>
    <property type="match status" value="1"/>
</dbReference>
<name>A0A8B8K002_ABRPR</name>
<dbReference type="AlphaFoldDB" id="A0A8B8K002"/>
<feature type="transmembrane region" description="Helical" evidence="2">
    <location>
        <begin position="513"/>
        <end position="534"/>
    </location>
</feature>
<dbReference type="Proteomes" id="UP000694853">
    <property type="component" value="Unplaced"/>
</dbReference>
<keyword evidence="3" id="KW-1185">Reference proteome</keyword>
<evidence type="ECO:0000313" key="3">
    <source>
        <dbReference type="Proteomes" id="UP000694853"/>
    </source>
</evidence>
<accession>A0A8B8K002</accession>
<feature type="compositionally biased region" description="Low complexity" evidence="1">
    <location>
        <begin position="31"/>
        <end position="43"/>
    </location>
</feature>
<feature type="transmembrane region" description="Helical" evidence="2">
    <location>
        <begin position="546"/>
        <end position="565"/>
    </location>
</feature>
<evidence type="ECO:0000313" key="4">
    <source>
        <dbReference type="RefSeq" id="XP_027337097.1"/>
    </source>
</evidence>
<dbReference type="KEGG" id="aprc:113850747"/>
<dbReference type="OrthoDB" id="1924921at2759"/>
<feature type="transmembrane region" description="Helical" evidence="2">
    <location>
        <begin position="423"/>
        <end position="444"/>
    </location>
</feature>
<reference evidence="3" key="1">
    <citation type="journal article" date="2019" name="Toxins">
        <title>Detection of Abrin-Like and Prepropulchellin-Like Toxin Genes and Transcripts Using Whole Genome Sequencing and Full-Length Transcript Sequencing of Abrus precatorius.</title>
        <authorList>
            <person name="Hovde B.T."/>
            <person name="Daligault H.E."/>
            <person name="Hanschen E.R."/>
            <person name="Kunde Y.A."/>
            <person name="Johnson M.B."/>
            <person name="Starkenburg S.R."/>
            <person name="Johnson S.L."/>
        </authorList>
    </citation>
    <scope>NUCLEOTIDE SEQUENCE [LARGE SCALE GENOMIC DNA]</scope>
</reference>
<evidence type="ECO:0000256" key="1">
    <source>
        <dbReference type="SAM" id="MobiDB-lite"/>
    </source>
</evidence>
<dbReference type="InterPro" id="IPR052843">
    <property type="entry name" value="ER_body_metal_sequester"/>
</dbReference>
<sequence>MEVMVNQWNEAIKEVEEVAFQRKRSLQHSISSSSSNSNSSDSNDSNKDMDPKGGVLEFEESETKEKSYIITTERNAEMILQHEDTENGIILPASDPPLPEDSAALNNVASEIARVGTVQENGQERQELYLENVFQKPPTHGFYCPNCKSCIQKVYIQKGEWEQTNAPTQPLQPTEPIRCSSCFSFLIPIGGWLFPGWVSDGGEANDQVTGSSNNNTQPEDSVPKIKGVSEYEASEPNQSEELVDQSVALGTSKLGISIANGNEKQNLQIIEEVHLRGPGPQKVASEGQVAPKKGHFWSSWAVIGSASEAPIPTQPETSSLNSDWRVITATSQFTIPNQPEFGIPDKKEPEHIQVKIDEVYTGPIEQVVAPAESTPLLPRREPPAPASNKTWEILKSIVYGGLNESLASLSVVTSAASADATTLNIVALAIANLIGGLFVLGHNLGELKAENPKRAENSTEEAVVDRYNELLGQRENFFLHAFVAILSFIVFGLVPPVVYGFSFLESDDKDFKLAAVAGASLLCITMLSIGKAYIKRPNSYLTYFQTVLYYVTTGAVASVLSYLAGDLVKTLVEKLGWFESTPPFALQIPRINVPQPGSGSY</sequence>
<protein>
    <submittedName>
        <fullName evidence="4">Membrane protein of ER body-like protein</fullName>
    </submittedName>
</protein>
<dbReference type="PANTHER" id="PTHR38937:SF2">
    <property type="entry name" value="MEMBRANE PROTEIN OF ER BODY-LIKE PROTEIN ISOFORM X1"/>
    <property type="match status" value="1"/>
</dbReference>
<feature type="region of interest" description="Disordered" evidence="1">
    <location>
        <begin position="22"/>
        <end position="65"/>
    </location>
</feature>
<keyword evidence="2" id="KW-0812">Transmembrane</keyword>
<keyword evidence="2" id="KW-0472">Membrane</keyword>
<reference evidence="4" key="2">
    <citation type="submission" date="2025-08" db="UniProtKB">
        <authorList>
            <consortium name="RefSeq"/>
        </authorList>
    </citation>
    <scope>IDENTIFICATION</scope>
    <source>
        <tissue evidence="4">Young leaves</tissue>
    </source>
</reference>
<keyword evidence="2" id="KW-1133">Transmembrane helix</keyword>
<dbReference type="GeneID" id="113850747"/>
<evidence type="ECO:0000256" key="2">
    <source>
        <dbReference type="SAM" id="Phobius"/>
    </source>
</evidence>
<feature type="transmembrane region" description="Helical" evidence="2">
    <location>
        <begin position="477"/>
        <end position="501"/>
    </location>
</feature>
<gene>
    <name evidence="4" type="primary">LOC113850747</name>
</gene>
<organism evidence="3 4">
    <name type="scientific">Abrus precatorius</name>
    <name type="common">Indian licorice</name>
    <name type="synonym">Glycine abrus</name>
    <dbReference type="NCBI Taxonomy" id="3816"/>
    <lineage>
        <taxon>Eukaryota</taxon>
        <taxon>Viridiplantae</taxon>
        <taxon>Streptophyta</taxon>
        <taxon>Embryophyta</taxon>
        <taxon>Tracheophyta</taxon>
        <taxon>Spermatophyta</taxon>
        <taxon>Magnoliopsida</taxon>
        <taxon>eudicotyledons</taxon>
        <taxon>Gunneridae</taxon>
        <taxon>Pentapetalae</taxon>
        <taxon>rosids</taxon>
        <taxon>fabids</taxon>
        <taxon>Fabales</taxon>
        <taxon>Fabaceae</taxon>
        <taxon>Papilionoideae</taxon>
        <taxon>50 kb inversion clade</taxon>
        <taxon>NPAAA clade</taxon>
        <taxon>indigoferoid/millettioid clade</taxon>
        <taxon>Abreae</taxon>
        <taxon>Abrus</taxon>
    </lineage>
</organism>
<dbReference type="RefSeq" id="XP_027337097.1">
    <property type="nucleotide sequence ID" value="XM_027481296.1"/>
</dbReference>